<evidence type="ECO:0000313" key="3">
    <source>
        <dbReference type="EMBL" id="GAF05751.1"/>
    </source>
</evidence>
<keyword evidence="1" id="KW-0812">Transmembrane</keyword>
<dbReference type="AlphaFoldDB" id="W7YM56"/>
<dbReference type="PANTHER" id="PTHR34220">
    <property type="entry name" value="SENSOR HISTIDINE KINASE YPDA"/>
    <property type="match status" value="1"/>
</dbReference>
<keyword evidence="1" id="KW-1133">Transmembrane helix</keyword>
<feature type="domain" description="Signal transduction histidine kinase internal region" evidence="2">
    <location>
        <begin position="148"/>
        <end position="222"/>
    </location>
</feature>
<sequence>MIKIKRTLWLPIIIWLSLFLFTFNIANYFQSAAYAAINAAYETIVNVITYYFTALYLFPRYYKSGRAFFWISLFSVATLSLLFYFIDIYTIPNIERPNTNRPPEIFHFLRYFFNLGFVFFVATSLSLMEQTNKLRESGKILTKEKLETELKLLKAQINPHFIFNALNNIYSLTYMQSKNAPESVLKLSDMLRYVFYDCSKDRVPISAEIQYIENFSAFQQMKSDFTQHIKMETALNYSNIEIAPMLFIPFIENAFKYSRIEESEEAFVHIFIKNKANKLHFSIANNISNIKPTSGSGMGINNVKHRLNIIYPNRYDLSIDESENIFKVDLKLDV</sequence>
<dbReference type="Pfam" id="PF06580">
    <property type="entry name" value="His_kinase"/>
    <property type="match status" value="1"/>
</dbReference>
<feature type="transmembrane region" description="Helical" evidence="1">
    <location>
        <begin position="111"/>
        <end position="128"/>
    </location>
</feature>
<dbReference type="InterPro" id="IPR036890">
    <property type="entry name" value="HATPase_C_sf"/>
</dbReference>
<dbReference type="GO" id="GO:0000155">
    <property type="term" value="F:phosphorelay sensor kinase activity"/>
    <property type="evidence" value="ECO:0007669"/>
    <property type="project" value="InterPro"/>
</dbReference>
<dbReference type="RefSeq" id="WP_052343142.1">
    <property type="nucleotide sequence ID" value="NZ_BAMD01000117.1"/>
</dbReference>
<keyword evidence="3" id="KW-0418">Kinase</keyword>
<accession>W7YM56</accession>
<feature type="transmembrane region" description="Helical" evidence="1">
    <location>
        <begin position="7"/>
        <end position="26"/>
    </location>
</feature>
<proteinExistence type="predicted"/>
<keyword evidence="1" id="KW-0472">Membrane</keyword>
<evidence type="ECO:0000256" key="1">
    <source>
        <dbReference type="SAM" id="Phobius"/>
    </source>
</evidence>
<dbReference type="EMBL" id="BAMD01000117">
    <property type="protein sequence ID" value="GAF05751.1"/>
    <property type="molecule type" value="Genomic_DNA"/>
</dbReference>
<dbReference type="InterPro" id="IPR010559">
    <property type="entry name" value="Sig_transdc_His_kin_internal"/>
</dbReference>
<gene>
    <name evidence="3" type="ORF">JCM21142_104502</name>
</gene>
<dbReference type="Proteomes" id="UP000019402">
    <property type="component" value="Unassembled WGS sequence"/>
</dbReference>
<name>W7YM56_9BACT</name>
<evidence type="ECO:0000313" key="4">
    <source>
        <dbReference type="Proteomes" id="UP000019402"/>
    </source>
</evidence>
<dbReference type="GO" id="GO:0016020">
    <property type="term" value="C:membrane"/>
    <property type="evidence" value="ECO:0007669"/>
    <property type="project" value="InterPro"/>
</dbReference>
<keyword evidence="4" id="KW-1185">Reference proteome</keyword>
<dbReference type="PANTHER" id="PTHR34220:SF7">
    <property type="entry name" value="SENSOR HISTIDINE KINASE YPDA"/>
    <property type="match status" value="1"/>
</dbReference>
<dbReference type="SUPFAM" id="SSF55874">
    <property type="entry name" value="ATPase domain of HSP90 chaperone/DNA topoisomerase II/histidine kinase"/>
    <property type="match status" value="1"/>
</dbReference>
<organism evidence="3 4">
    <name type="scientific">Saccharicrinis fermentans DSM 9555 = JCM 21142</name>
    <dbReference type="NCBI Taxonomy" id="869213"/>
    <lineage>
        <taxon>Bacteria</taxon>
        <taxon>Pseudomonadati</taxon>
        <taxon>Bacteroidota</taxon>
        <taxon>Bacteroidia</taxon>
        <taxon>Marinilabiliales</taxon>
        <taxon>Marinilabiliaceae</taxon>
        <taxon>Saccharicrinis</taxon>
    </lineage>
</organism>
<comment type="caution">
    <text evidence="3">The sequence shown here is derived from an EMBL/GenBank/DDBJ whole genome shotgun (WGS) entry which is preliminary data.</text>
</comment>
<dbReference type="Gene3D" id="3.30.565.10">
    <property type="entry name" value="Histidine kinase-like ATPase, C-terminal domain"/>
    <property type="match status" value="1"/>
</dbReference>
<dbReference type="OrthoDB" id="9809908at2"/>
<reference evidence="3 4" key="1">
    <citation type="journal article" date="2014" name="Genome Announc.">
        <title>Draft Genome Sequence of Cytophaga fermentans JCM 21142T, a Facultative Anaerobe Isolated from Marine Mud.</title>
        <authorList>
            <person name="Starns D."/>
            <person name="Oshima K."/>
            <person name="Suda W."/>
            <person name="Iino T."/>
            <person name="Yuki M."/>
            <person name="Inoue J."/>
            <person name="Kitamura K."/>
            <person name="Iida T."/>
            <person name="Darby A."/>
            <person name="Hattori M."/>
            <person name="Ohkuma M."/>
        </authorList>
    </citation>
    <scope>NUCLEOTIDE SEQUENCE [LARGE SCALE GENOMIC DNA]</scope>
    <source>
        <strain evidence="3 4">JCM 21142</strain>
    </source>
</reference>
<dbReference type="InterPro" id="IPR050640">
    <property type="entry name" value="Bact_2-comp_sensor_kinase"/>
</dbReference>
<dbReference type="STRING" id="869213.GCA_000517085_02080"/>
<keyword evidence="3" id="KW-0808">Transferase</keyword>
<dbReference type="eggNOG" id="COG2972">
    <property type="taxonomic scope" value="Bacteria"/>
</dbReference>
<evidence type="ECO:0000259" key="2">
    <source>
        <dbReference type="Pfam" id="PF06580"/>
    </source>
</evidence>
<feature type="transmembrane region" description="Helical" evidence="1">
    <location>
        <begin position="32"/>
        <end position="58"/>
    </location>
</feature>
<protein>
    <submittedName>
        <fullName evidence="3">Putative sensor-like histidine kinase YehU</fullName>
    </submittedName>
</protein>
<feature type="transmembrane region" description="Helical" evidence="1">
    <location>
        <begin position="67"/>
        <end position="91"/>
    </location>
</feature>